<evidence type="ECO:0000313" key="1">
    <source>
        <dbReference type="EMBL" id="MFC4160895.1"/>
    </source>
</evidence>
<organism evidence="1 2">
    <name type="scientific">Chitinimonas lacunae</name>
    <dbReference type="NCBI Taxonomy" id="1963018"/>
    <lineage>
        <taxon>Bacteria</taxon>
        <taxon>Pseudomonadati</taxon>
        <taxon>Pseudomonadota</taxon>
        <taxon>Betaproteobacteria</taxon>
        <taxon>Neisseriales</taxon>
        <taxon>Chitinibacteraceae</taxon>
        <taxon>Chitinimonas</taxon>
    </lineage>
</organism>
<gene>
    <name evidence="1" type="ORF">ACFOW7_16270</name>
</gene>
<dbReference type="EMBL" id="JBHSBU010000001">
    <property type="protein sequence ID" value="MFC4160895.1"/>
    <property type="molecule type" value="Genomic_DNA"/>
</dbReference>
<dbReference type="RefSeq" id="WP_378166217.1">
    <property type="nucleotide sequence ID" value="NZ_JBHSBU010000001.1"/>
</dbReference>
<comment type="caution">
    <text evidence="1">The sequence shown here is derived from an EMBL/GenBank/DDBJ whole genome shotgun (WGS) entry which is preliminary data.</text>
</comment>
<protein>
    <recommendedName>
        <fullName evidence="3">DUF4123 domain-containing protein</fullName>
    </recommendedName>
</protein>
<evidence type="ECO:0000313" key="2">
    <source>
        <dbReference type="Proteomes" id="UP001595791"/>
    </source>
</evidence>
<sequence length="185" mass="21077">MERLMGFDRDWLTSRLSSLPREAVAGFPLACVEGGVAGRFFKCELRARFEPVRLGTETLTLGAIVARGPGGITFPTERLFRLASGEDGLLRLDRLCRLIQALDHFVVLGRQDTLALDIHPRLFDYVKSGHGQAFTRLLRHFELEPEQFLLILPDQVWSESQESPVLVNYRSLGFRIEPRSRIERL</sequence>
<name>A0ABV8MVA7_9NEIS</name>
<proteinExistence type="predicted"/>
<accession>A0ABV8MVA7</accession>
<evidence type="ECO:0008006" key="3">
    <source>
        <dbReference type="Google" id="ProtNLM"/>
    </source>
</evidence>
<reference evidence="2" key="1">
    <citation type="journal article" date="2019" name="Int. J. Syst. Evol. Microbiol.">
        <title>The Global Catalogue of Microorganisms (GCM) 10K type strain sequencing project: providing services to taxonomists for standard genome sequencing and annotation.</title>
        <authorList>
            <consortium name="The Broad Institute Genomics Platform"/>
            <consortium name="The Broad Institute Genome Sequencing Center for Infectious Disease"/>
            <person name="Wu L."/>
            <person name="Ma J."/>
        </authorList>
    </citation>
    <scope>NUCLEOTIDE SEQUENCE [LARGE SCALE GENOMIC DNA]</scope>
    <source>
        <strain evidence="2">LMG 29894</strain>
    </source>
</reference>
<keyword evidence="2" id="KW-1185">Reference proteome</keyword>
<dbReference type="Proteomes" id="UP001595791">
    <property type="component" value="Unassembled WGS sequence"/>
</dbReference>